<dbReference type="PANTHER" id="PTHR12341">
    <property type="entry name" value="5'-&gt;3' EXORIBONUCLEASE"/>
    <property type="match status" value="1"/>
</dbReference>
<proteinExistence type="predicted"/>
<dbReference type="GO" id="GO:0005634">
    <property type="term" value="C:nucleus"/>
    <property type="evidence" value="ECO:0007669"/>
    <property type="project" value="TreeGrafter"/>
</dbReference>
<name>A0A7S2KJF7_9STRA</name>
<dbReference type="PANTHER" id="PTHR12341:SF41">
    <property type="entry name" value="5'-3' EXORIBONUCLEASE 2"/>
    <property type="match status" value="1"/>
</dbReference>
<reference evidence="2" key="1">
    <citation type="submission" date="2021-01" db="EMBL/GenBank/DDBJ databases">
        <authorList>
            <person name="Corre E."/>
            <person name="Pelletier E."/>
            <person name="Niang G."/>
            <person name="Scheremetjew M."/>
            <person name="Finn R."/>
            <person name="Kale V."/>
            <person name="Holt S."/>
            <person name="Cochrane G."/>
            <person name="Meng A."/>
            <person name="Brown T."/>
            <person name="Cohen L."/>
        </authorList>
    </citation>
    <scope>NUCLEOTIDE SEQUENCE</scope>
    <source>
        <strain evidence="2">B650</strain>
    </source>
</reference>
<feature type="region of interest" description="Disordered" evidence="1">
    <location>
        <begin position="490"/>
        <end position="520"/>
    </location>
</feature>
<sequence length="721" mass="82306">MRDMMHVRMDLVLLLILNGNDYLPKLRGSAGFNKLFHAYLRMLREWIERNNHDAAAICDDAEITEVNYQRPFFLSDDHFMRNENGNNANNHYEGISFNLPFCISFFRELANNAPQNLARREQMRPIEDSFTPLSSLYRFIDSGFLPPCEFQILPSEKEGHETVRLMFVGANHPGWNNVSEFEVDHREKTNMQSTKQRLAHMALASVLGPDWEESINDEKADYEEAFPWETDVPAESDVEQYLGGLLWNLQTYQDGICANYGYNYGRRMAPTAKEVANFFELQAEVNSTSTGRSNSNKLGRRELIGDAFVDPLDAGLSCLAAIPNKASHLIPPPYNAINETTVDEIYVACMDAACNIFDVDKFRRDCLKEVKMIDEASNNKNITSSMSMMTDDCDDRKNNNVEAARANEKTTTATAADDEIVKAATKQQNSSPKGRTIFPRTKHWTVFSVSREPLRHPFEPPQPISDGISRLKRNRNIRVSYVPTTTKPKWMTVTDDDRSGVGAKPAASRRNKRKRKPRRMDNFVNINNIVNRLGKDSIRDFEYKTAYSDAKTSTNVSAFEKEVKKAERSRKKLLDKAEYARTAKSLEEDTERGTSISRKEKHGLTALSTLNELVQAQKIFCKPEWDTVKVPKARGAPRCELIYLKVGPPNGEWKKTYEATRVEYDKIRSVKHQLASAALDEFVGDNWRDLMPNDMEPRDVTEISQTNMDKDSQSNIENFSL</sequence>
<organism evidence="2">
    <name type="scientific">Leptocylindrus danicus</name>
    <dbReference type="NCBI Taxonomy" id="163516"/>
    <lineage>
        <taxon>Eukaryota</taxon>
        <taxon>Sar</taxon>
        <taxon>Stramenopiles</taxon>
        <taxon>Ochrophyta</taxon>
        <taxon>Bacillariophyta</taxon>
        <taxon>Coscinodiscophyceae</taxon>
        <taxon>Chaetocerotophycidae</taxon>
        <taxon>Leptocylindrales</taxon>
        <taxon>Leptocylindraceae</taxon>
        <taxon>Leptocylindrus</taxon>
    </lineage>
</organism>
<gene>
    <name evidence="2" type="ORF">LDAN0321_LOCUS9175</name>
</gene>
<dbReference type="AlphaFoldDB" id="A0A7S2KJF7"/>
<evidence type="ECO:0000313" key="2">
    <source>
        <dbReference type="EMBL" id="CAD9576692.1"/>
    </source>
</evidence>
<protein>
    <recommendedName>
        <fullName evidence="3">Xrn1 N-terminal domain-containing protein</fullName>
    </recommendedName>
</protein>
<feature type="compositionally biased region" description="Basic residues" evidence="1">
    <location>
        <begin position="507"/>
        <end position="518"/>
    </location>
</feature>
<accession>A0A7S2KJF7</accession>
<dbReference type="GO" id="GO:0003723">
    <property type="term" value="F:RNA binding"/>
    <property type="evidence" value="ECO:0007669"/>
    <property type="project" value="TreeGrafter"/>
</dbReference>
<dbReference type="EMBL" id="HBGY01014178">
    <property type="protein sequence ID" value="CAD9576692.1"/>
    <property type="molecule type" value="Transcribed_RNA"/>
</dbReference>
<evidence type="ECO:0008006" key="3">
    <source>
        <dbReference type="Google" id="ProtNLM"/>
    </source>
</evidence>
<dbReference type="GO" id="GO:0004534">
    <property type="term" value="F:5'-3' RNA exonuclease activity"/>
    <property type="evidence" value="ECO:0007669"/>
    <property type="project" value="TreeGrafter"/>
</dbReference>
<dbReference type="InterPro" id="IPR027073">
    <property type="entry name" value="5_3_exoribonuclease"/>
</dbReference>
<evidence type="ECO:0000256" key="1">
    <source>
        <dbReference type="SAM" id="MobiDB-lite"/>
    </source>
</evidence>
<dbReference type="GO" id="GO:0000956">
    <property type="term" value="P:nuclear-transcribed mRNA catabolic process"/>
    <property type="evidence" value="ECO:0007669"/>
    <property type="project" value="TreeGrafter"/>
</dbReference>